<comment type="caution">
    <text evidence="5">The sequence shown here is derived from an EMBL/GenBank/DDBJ whole genome shotgun (WGS) entry which is preliminary data.</text>
</comment>
<dbReference type="EMBL" id="CAXAMM010007713">
    <property type="protein sequence ID" value="CAK9015119.1"/>
    <property type="molecule type" value="Genomic_DNA"/>
</dbReference>
<dbReference type="PANTHER" id="PTHR43000">
    <property type="entry name" value="DTDP-D-GLUCOSE 4,6-DEHYDRATASE-RELATED"/>
    <property type="match status" value="1"/>
</dbReference>
<proteinExistence type="inferred from homology"/>
<organism evidence="5 6">
    <name type="scientific">Durusdinium trenchii</name>
    <dbReference type="NCBI Taxonomy" id="1381693"/>
    <lineage>
        <taxon>Eukaryota</taxon>
        <taxon>Sar</taxon>
        <taxon>Alveolata</taxon>
        <taxon>Dinophyceae</taxon>
        <taxon>Suessiales</taxon>
        <taxon>Symbiodiniaceae</taxon>
        <taxon>Durusdinium</taxon>
    </lineage>
</organism>
<comment type="similarity">
    <text evidence="1">Belongs to the NAD(P)-dependent epimerase/dehydratase family.</text>
</comment>
<dbReference type="Pfam" id="PF01370">
    <property type="entry name" value="Epimerase"/>
    <property type="match status" value="1"/>
</dbReference>
<feature type="region of interest" description="Disordered" evidence="2">
    <location>
        <begin position="1"/>
        <end position="45"/>
    </location>
</feature>
<dbReference type="InterPro" id="IPR001509">
    <property type="entry name" value="Epimerase_deHydtase"/>
</dbReference>
<evidence type="ECO:0000313" key="5">
    <source>
        <dbReference type="EMBL" id="CAK9015119.1"/>
    </source>
</evidence>
<keyword evidence="6" id="KW-1185">Reference proteome</keyword>
<sequence>MLRKRCRRYAMRDAKADAPAASASGKSGAAESSSQRPNGSWPPPPSLFASIPKPRWPLIIAFASAWVLLMLWSFQDSKSFQALQIFPASIFKTGSDPCSGQEVDEALGTPKPADGEVVLVTGGSGFIGSHLVEQLLELGYHVRVYDNLETGNLLFLNLRHPHLQFIYGDIMDVESLRNAMVGVRGVFHLGAASKVLPSLKNPHMGTFNVERNSVGTSRVLEVANETMMVRKVMYAASSTYYGNQPVPFAETDPFMPTSPYAASKYMGELIMLTNDNLYRLPTLSLRFFMVYGPRNPAQGAYAIVTGKFIDRLKHGQPLIIEGNGQNFRDFIHVDDVARALILGYQSAVHGTSINIGSGEKHSVKEVADLISSNQLHVEARQNDLLGTLADTCRARAMLNFRARHDFIGTMKVMIADAIDGKSDYFADMWAEPSVQDRLEMLLPGWKGLTGQERNVRLKSALTFNQSIQADLLNL</sequence>
<dbReference type="Gene3D" id="3.40.50.720">
    <property type="entry name" value="NAD(P)-binding Rossmann-like Domain"/>
    <property type="match status" value="1"/>
</dbReference>
<evidence type="ECO:0000256" key="2">
    <source>
        <dbReference type="SAM" id="MobiDB-lite"/>
    </source>
</evidence>
<keyword evidence="3" id="KW-0472">Membrane</keyword>
<dbReference type="InterPro" id="IPR036291">
    <property type="entry name" value="NAD(P)-bd_dom_sf"/>
</dbReference>
<keyword evidence="3" id="KW-1133">Transmembrane helix</keyword>
<accession>A0ABP0JL15</accession>
<evidence type="ECO:0000256" key="3">
    <source>
        <dbReference type="SAM" id="Phobius"/>
    </source>
</evidence>
<dbReference type="InterPro" id="IPR001763">
    <property type="entry name" value="Rhodanese-like_dom"/>
</dbReference>
<feature type="transmembrane region" description="Helical" evidence="3">
    <location>
        <begin position="56"/>
        <end position="74"/>
    </location>
</feature>
<evidence type="ECO:0000256" key="1">
    <source>
        <dbReference type="ARBA" id="ARBA00007637"/>
    </source>
</evidence>
<evidence type="ECO:0000313" key="6">
    <source>
        <dbReference type="Proteomes" id="UP001642464"/>
    </source>
</evidence>
<reference evidence="5 6" key="1">
    <citation type="submission" date="2024-02" db="EMBL/GenBank/DDBJ databases">
        <authorList>
            <person name="Chen Y."/>
            <person name="Shah S."/>
            <person name="Dougan E. K."/>
            <person name="Thang M."/>
            <person name="Chan C."/>
        </authorList>
    </citation>
    <scope>NUCLEOTIDE SEQUENCE [LARGE SCALE GENOMIC DNA]</scope>
</reference>
<name>A0ABP0JL15_9DINO</name>
<dbReference type="SUPFAM" id="SSF51735">
    <property type="entry name" value="NAD(P)-binding Rossmann-fold domains"/>
    <property type="match status" value="1"/>
</dbReference>
<evidence type="ECO:0000259" key="4">
    <source>
        <dbReference type="PROSITE" id="PS50206"/>
    </source>
</evidence>
<feature type="compositionally biased region" description="Low complexity" evidence="2">
    <location>
        <begin position="17"/>
        <end position="34"/>
    </location>
</feature>
<feature type="domain" description="Rhodanese" evidence="4">
    <location>
        <begin position="105"/>
        <end position="152"/>
    </location>
</feature>
<dbReference type="Proteomes" id="UP001642464">
    <property type="component" value="Unassembled WGS sequence"/>
</dbReference>
<protein>
    <submittedName>
        <fullName evidence="5">UDP-glucose 4-epimerase (Galactowaldenase) (UDP-galactose 4-epimerase)</fullName>
    </submittedName>
</protein>
<keyword evidence="3" id="KW-0812">Transmembrane</keyword>
<dbReference type="PROSITE" id="PS50206">
    <property type="entry name" value="RHODANESE_3"/>
    <property type="match status" value="1"/>
</dbReference>
<gene>
    <name evidence="5" type="ORF">SCF082_LOCUS12617</name>
</gene>